<feature type="domain" description="Beta-lactamase-like ARB-00930-like C-terminal" evidence="3">
    <location>
        <begin position="438"/>
        <end position="581"/>
    </location>
</feature>
<dbReference type="InterPro" id="IPR051478">
    <property type="entry name" value="Beta-lactamase-like_AB/R"/>
</dbReference>
<dbReference type="RefSeq" id="XP_056468873.1">
    <property type="nucleotide sequence ID" value="XM_056623885.1"/>
</dbReference>
<organism evidence="4 5">
    <name type="scientific">Penicillium argentinense</name>
    <dbReference type="NCBI Taxonomy" id="1131581"/>
    <lineage>
        <taxon>Eukaryota</taxon>
        <taxon>Fungi</taxon>
        <taxon>Dikarya</taxon>
        <taxon>Ascomycota</taxon>
        <taxon>Pezizomycotina</taxon>
        <taxon>Eurotiomycetes</taxon>
        <taxon>Eurotiomycetidae</taxon>
        <taxon>Eurotiales</taxon>
        <taxon>Aspergillaceae</taxon>
        <taxon>Penicillium</taxon>
    </lineage>
</organism>
<comment type="caution">
    <text evidence="4">The sequence shown here is derived from an EMBL/GenBank/DDBJ whole genome shotgun (WGS) entry which is preliminary data.</text>
</comment>
<keyword evidence="5" id="KW-1185">Reference proteome</keyword>
<evidence type="ECO:0000259" key="2">
    <source>
        <dbReference type="Pfam" id="PF00144"/>
    </source>
</evidence>
<dbReference type="InterPro" id="IPR001466">
    <property type="entry name" value="Beta-lactam-related"/>
</dbReference>
<dbReference type="EMBL" id="JAPQKI010000011">
    <property type="protein sequence ID" value="KAJ5082351.1"/>
    <property type="molecule type" value="Genomic_DNA"/>
</dbReference>
<evidence type="ECO:0000313" key="5">
    <source>
        <dbReference type="Proteomes" id="UP001149074"/>
    </source>
</evidence>
<dbReference type="Gene3D" id="3.40.710.10">
    <property type="entry name" value="DD-peptidase/beta-lactamase superfamily"/>
    <property type="match status" value="1"/>
</dbReference>
<dbReference type="OrthoDB" id="10250282at2759"/>
<protein>
    <recommendedName>
        <fullName evidence="6">Beta-lactamase-related domain-containing protein</fullName>
    </recommendedName>
</protein>
<evidence type="ECO:0000259" key="3">
    <source>
        <dbReference type="Pfam" id="PF26335"/>
    </source>
</evidence>
<dbReference type="InterPro" id="IPR058664">
    <property type="entry name" value="ARB_00930-like_C"/>
</dbReference>
<gene>
    <name evidence="4" type="ORF">N7532_011394</name>
</gene>
<dbReference type="PANTHER" id="PTHR22935:SF97">
    <property type="entry name" value="BETA-LACTAMASE-RELATED DOMAIN-CONTAINING PROTEIN"/>
    <property type="match status" value="1"/>
</dbReference>
<feature type="chain" id="PRO_5040767167" description="Beta-lactamase-related domain-containing protein" evidence="1">
    <location>
        <begin position="21"/>
        <end position="582"/>
    </location>
</feature>
<reference evidence="4" key="2">
    <citation type="journal article" date="2023" name="IMA Fungus">
        <title>Comparative genomic study of the Penicillium genus elucidates a diverse pangenome and 15 lateral gene transfer events.</title>
        <authorList>
            <person name="Petersen C."/>
            <person name="Sorensen T."/>
            <person name="Nielsen M.R."/>
            <person name="Sondergaard T.E."/>
            <person name="Sorensen J.L."/>
            <person name="Fitzpatrick D.A."/>
            <person name="Frisvad J.C."/>
            <person name="Nielsen K.L."/>
        </authorList>
    </citation>
    <scope>NUCLEOTIDE SEQUENCE</scope>
    <source>
        <strain evidence="4">IBT 30761</strain>
    </source>
</reference>
<keyword evidence="1" id="KW-0732">Signal</keyword>
<proteinExistence type="predicted"/>
<dbReference type="SUPFAM" id="SSF56601">
    <property type="entry name" value="beta-lactamase/transpeptidase-like"/>
    <property type="match status" value="1"/>
</dbReference>
<name>A0A9W9JUZ1_9EURO</name>
<dbReference type="Pfam" id="PF00144">
    <property type="entry name" value="Beta-lactamase"/>
    <property type="match status" value="1"/>
</dbReference>
<sequence length="582" mass="63579">MASSIFRSTPLFLLFSSALSFTPCQLLGPTYPSFTLDTEDADLSAALKNLTRKFDNLMRTGNSENGPVTSNTTTVSIALFSANEGNDEDQPFFWEYHWTAPEYKKSTGQFQNVTKDSIYRMGGLTEAFTIWSLLLGEGDRIFNDPVIKYLPELTNGSTTDSLGQVQWKDVTVGQLASHMSGLPRDYCSSDLTLQWDTQKTGFPQHASFHRPCCGDSKCSQSEFIQQLAKRAPVAPSGLTPIYSNMAFQLLGYIDERITGESFEKSIQSKILKPLGLTETTIFAPKDASKGVIPVGQKASGWSAQLPGTEASTSMFTSLENLASAGKAIVNSTLLPSAQTNRWLKPATDTSNKANAVGYPFTIYHGGEYPNKSPMVDIYTILSNEGDNEGLYSSYLGMVPDMGIGYAILSADTKKHADLNTHADFMSDVLEAIQKIALKQALGNYGGKYASSGFSNTSISIEGKKNLGWGLYIEDFVSKGKNFRETLAPLLGYGHAVELSIHLYPTRLVEKTSTGSKEAFRAVFQDVTELADSGTPTCVSWMDVDKYQYADHGLDEFIFTLDTKGVVVGVEIPALDVALQKKN</sequence>
<evidence type="ECO:0000256" key="1">
    <source>
        <dbReference type="SAM" id="SignalP"/>
    </source>
</evidence>
<dbReference type="PANTHER" id="PTHR22935">
    <property type="entry name" value="PENICILLIN-BINDING PROTEIN"/>
    <property type="match status" value="1"/>
</dbReference>
<dbReference type="InterPro" id="IPR012338">
    <property type="entry name" value="Beta-lactam/transpept-like"/>
</dbReference>
<reference evidence="4" key="1">
    <citation type="submission" date="2022-11" db="EMBL/GenBank/DDBJ databases">
        <authorList>
            <person name="Petersen C."/>
        </authorList>
    </citation>
    <scope>NUCLEOTIDE SEQUENCE</scope>
    <source>
        <strain evidence="4">IBT 30761</strain>
    </source>
</reference>
<dbReference type="Proteomes" id="UP001149074">
    <property type="component" value="Unassembled WGS sequence"/>
</dbReference>
<feature type="signal peptide" evidence="1">
    <location>
        <begin position="1"/>
        <end position="20"/>
    </location>
</feature>
<feature type="domain" description="Beta-lactamase-related" evidence="2">
    <location>
        <begin position="107"/>
        <end position="428"/>
    </location>
</feature>
<dbReference type="AlphaFoldDB" id="A0A9W9JUZ1"/>
<evidence type="ECO:0008006" key="6">
    <source>
        <dbReference type="Google" id="ProtNLM"/>
    </source>
</evidence>
<accession>A0A9W9JUZ1</accession>
<dbReference type="Pfam" id="PF26335">
    <property type="entry name" value="ARB_00930_C"/>
    <property type="match status" value="1"/>
</dbReference>
<dbReference type="GeneID" id="81362864"/>
<evidence type="ECO:0000313" key="4">
    <source>
        <dbReference type="EMBL" id="KAJ5082351.1"/>
    </source>
</evidence>